<gene>
    <name evidence="2" type="ORF">ACFO3I_02825</name>
</gene>
<keyword evidence="3" id="KW-1185">Reference proteome</keyword>
<dbReference type="InterPro" id="IPR027417">
    <property type="entry name" value="P-loop_NTPase"/>
</dbReference>
<dbReference type="Gene3D" id="3.40.50.300">
    <property type="entry name" value="P-loop containing nucleotide triphosphate hydrolases"/>
    <property type="match status" value="1"/>
</dbReference>
<organism evidence="2 3">
    <name type="scientific">Rheinheimera marina</name>
    <dbReference type="NCBI Taxonomy" id="1774958"/>
    <lineage>
        <taxon>Bacteria</taxon>
        <taxon>Pseudomonadati</taxon>
        <taxon>Pseudomonadota</taxon>
        <taxon>Gammaproteobacteria</taxon>
        <taxon>Chromatiales</taxon>
        <taxon>Chromatiaceae</taxon>
        <taxon>Rheinheimera</taxon>
    </lineage>
</organism>
<evidence type="ECO:0000313" key="3">
    <source>
        <dbReference type="Proteomes" id="UP001595962"/>
    </source>
</evidence>
<protein>
    <submittedName>
        <fullName evidence="2">DUF2075 domain-containing protein</fullName>
    </submittedName>
</protein>
<dbReference type="Pfam" id="PF09848">
    <property type="entry name" value="SLFN-g3_helicase"/>
    <property type="match status" value="1"/>
</dbReference>
<dbReference type="EMBL" id="JBHSGB010000002">
    <property type="protein sequence ID" value="MFC4653954.1"/>
    <property type="molecule type" value="Genomic_DNA"/>
</dbReference>
<dbReference type="SUPFAM" id="SSF52540">
    <property type="entry name" value="P-loop containing nucleoside triphosphate hydrolases"/>
    <property type="match status" value="1"/>
</dbReference>
<dbReference type="RefSeq" id="WP_377331573.1">
    <property type="nucleotide sequence ID" value="NZ_JBHSGB010000002.1"/>
</dbReference>
<feature type="domain" description="Schlafen group 3-like DNA/RNA helicase" evidence="1">
    <location>
        <begin position="234"/>
        <end position="622"/>
    </location>
</feature>
<accession>A0ABV9JH03</accession>
<evidence type="ECO:0000313" key="2">
    <source>
        <dbReference type="EMBL" id="MFC4653954.1"/>
    </source>
</evidence>
<proteinExistence type="predicted"/>
<comment type="caution">
    <text evidence="2">The sequence shown here is derived from an EMBL/GenBank/DDBJ whole genome shotgun (WGS) entry which is preliminary data.</text>
</comment>
<sequence>MRAMYQASFRDFLLGNEGDVFGQLLPAHTQDVTHSQTEAWRYEISLMRRVVSQLPEQGLLCFEFVIPRMGKRADCVLVVAGLVFVIEFKVGADKFAYADRVQASGYAFDLKHFHAGSHDKKIVPILVCSKATHVEADAEFNAEGVSALICTNGDFLLQVIQTQISHSGGLHFDPVRWIHSPYKPTPTIIEAAQALYANHNVEAIARSEASGDNIAVTSVRLLEIIHTAKTEQQKVICFVTGVPGAGKTLVGLNIATQHSKKEDEEYSVFLSGNGPLVAVLQEALARDLSSDPLSTCTKQEARQTTQAFIQNIHRFRDESLQNTMPPAEHVAIFDEAQRAWDLVQTANFMQRKRGIQDFKQSEPEFLMSVMDRHQDWAVIIALIGGGQEINTGEAGLAGWFDAVKRSYSDWQVYCSPNLFHGQYLRGDIARFQVERYLKEPSLHLATSMRSFRAENLADFIHFLIAGDCRAAHAIYQKFQHVFPIKFTRALSVAKRWVKEKTVANRRCGLLASSNALRLKADGIFVKNTIEPEHWFLANGDDIRSSNYLEDVATEFDVQGLELDWAVVAWDADFRWVGNRFDHWRFTGSSWQRRRKSEQQQYLENAYRVLLTRAREGMVIYVPLGAEDDHTRHPDFYQKTADYLKDCGIEEIV</sequence>
<dbReference type="InterPro" id="IPR018647">
    <property type="entry name" value="SLFN_3-like_DNA/RNA_helicase"/>
</dbReference>
<name>A0ABV9JH03_9GAMM</name>
<reference evidence="3" key="1">
    <citation type="journal article" date="2019" name="Int. J. Syst. Evol. Microbiol.">
        <title>The Global Catalogue of Microorganisms (GCM) 10K type strain sequencing project: providing services to taxonomists for standard genome sequencing and annotation.</title>
        <authorList>
            <consortium name="The Broad Institute Genomics Platform"/>
            <consortium name="The Broad Institute Genome Sequencing Center for Infectious Disease"/>
            <person name="Wu L."/>
            <person name="Ma J."/>
        </authorList>
    </citation>
    <scope>NUCLEOTIDE SEQUENCE [LARGE SCALE GENOMIC DNA]</scope>
    <source>
        <strain evidence="3">DT28</strain>
    </source>
</reference>
<evidence type="ECO:0000259" key="1">
    <source>
        <dbReference type="Pfam" id="PF09848"/>
    </source>
</evidence>
<dbReference type="Proteomes" id="UP001595962">
    <property type="component" value="Unassembled WGS sequence"/>
</dbReference>